<evidence type="ECO:0000313" key="3">
    <source>
        <dbReference type="Proteomes" id="UP000219271"/>
    </source>
</evidence>
<keyword evidence="1" id="KW-0472">Membrane</keyword>
<protein>
    <submittedName>
        <fullName evidence="2">Uncharacterized protein</fullName>
    </submittedName>
</protein>
<keyword evidence="1" id="KW-0812">Transmembrane</keyword>
<gene>
    <name evidence="2" type="ORF">SAMN06273570_3247</name>
</gene>
<proteinExistence type="predicted"/>
<name>A0A286BXE5_9GAMM</name>
<evidence type="ECO:0000256" key="1">
    <source>
        <dbReference type="SAM" id="Phobius"/>
    </source>
</evidence>
<dbReference type="AlphaFoldDB" id="A0A286BXE5"/>
<sequence>MSLIPRCGEVITGNVVSYYGDWGECSFNYGKQACIGEFISHLLCFILWLSFNQMYHSITPSFLGPVLSGIAFLGVFFSTMVICVLLNSVLSKAIVNLVRLRVLRQQSTSLKLNIQ</sequence>
<keyword evidence="3" id="KW-1185">Reference proteome</keyword>
<feature type="transmembrane region" description="Helical" evidence="1">
    <location>
        <begin position="38"/>
        <end position="58"/>
    </location>
</feature>
<accession>A0A286BXE5</accession>
<reference evidence="3" key="1">
    <citation type="submission" date="2017-09" db="EMBL/GenBank/DDBJ databases">
        <authorList>
            <person name="Varghese N."/>
            <person name="Submissions S."/>
        </authorList>
    </citation>
    <scope>NUCLEOTIDE SEQUENCE [LARGE SCALE GENOMIC DNA]</scope>
    <source>
        <strain evidence="3">JKS000234</strain>
    </source>
</reference>
<keyword evidence="1" id="KW-1133">Transmembrane helix</keyword>
<dbReference type="EMBL" id="OCMY01000001">
    <property type="protein sequence ID" value="SOD38814.1"/>
    <property type="molecule type" value="Genomic_DNA"/>
</dbReference>
<organism evidence="2 3">
    <name type="scientific">Candidatus Pantoea floridensis</name>
    <dbReference type="NCBI Taxonomy" id="1938870"/>
    <lineage>
        <taxon>Bacteria</taxon>
        <taxon>Pseudomonadati</taxon>
        <taxon>Pseudomonadota</taxon>
        <taxon>Gammaproteobacteria</taxon>
        <taxon>Enterobacterales</taxon>
        <taxon>Erwiniaceae</taxon>
        <taxon>Pantoea</taxon>
    </lineage>
</organism>
<feature type="transmembrane region" description="Helical" evidence="1">
    <location>
        <begin position="70"/>
        <end position="95"/>
    </location>
</feature>
<dbReference type="Proteomes" id="UP000219271">
    <property type="component" value="Unassembled WGS sequence"/>
</dbReference>
<evidence type="ECO:0000313" key="2">
    <source>
        <dbReference type="EMBL" id="SOD38814.1"/>
    </source>
</evidence>